<feature type="non-terminal residue" evidence="2">
    <location>
        <position position="1"/>
    </location>
</feature>
<feature type="transmembrane region" description="Helical" evidence="1">
    <location>
        <begin position="13"/>
        <end position="31"/>
    </location>
</feature>
<keyword evidence="1" id="KW-0812">Transmembrane</keyword>
<reference evidence="2" key="1">
    <citation type="journal article" date="2010" name="Science">
        <title>Plasticity of animal genome architecture unmasked by rapid evolution of a pelagic tunicate.</title>
        <authorList>
            <person name="Denoeud F."/>
            <person name="Henriet S."/>
            <person name="Mungpakdee S."/>
            <person name="Aury J.M."/>
            <person name="Da Silva C."/>
            <person name="Brinkmann H."/>
            <person name="Mikhaleva J."/>
            <person name="Olsen L.C."/>
            <person name="Jubin C."/>
            <person name="Canestro C."/>
            <person name="Bouquet J.M."/>
            <person name="Danks G."/>
            <person name="Poulain J."/>
            <person name="Campsteijn C."/>
            <person name="Adamski M."/>
            <person name="Cross I."/>
            <person name="Yadetie F."/>
            <person name="Muffato M."/>
            <person name="Louis A."/>
            <person name="Butcher S."/>
            <person name="Tsagkogeorga G."/>
            <person name="Konrad A."/>
            <person name="Singh S."/>
            <person name="Jensen M.F."/>
            <person name="Cong E.H."/>
            <person name="Eikeseth-Otteraa H."/>
            <person name="Noel B."/>
            <person name="Anthouard V."/>
            <person name="Porcel B.M."/>
            <person name="Kachouri-Lafond R."/>
            <person name="Nishino A."/>
            <person name="Ugolini M."/>
            <person name="Chourrout P."/>
            <person name="Nishida H."/>
            <person name="Aasland R."/>
            <person name="Huzurbazar S."/>
            <person name="Westhof E."/>
            <person name="Delsuc F."/>
            <person name="Lehrach H."/>
            <person name="Reinhardt R."/>
            <person name="Weissenbach J."/>
            <person name="Roy S.W."/>
            <person name="Artiguenave F."/>
            <person name="Postlethwait J.H."/>
            <person name="Manak J.R."/>
            <person name="Thompson E.M."/>
            <person name="Jaillon O."/>
            <person name="Du Pasquier L."/>
            <person name="Boudinot P."/>
            <person name="Liberles D.A."/>
            <person name="Volff J.N."/>
            <person name="Philippe H."/>
            <person name="Lenhard B."/>
            <person name="Roest Crollius H."/>
            <person name="Wincker P."/>
            <person name="Chourrout D."/>
        </authorList>
    </citation>
    <scope>NUCLEOTIDE SEQUENCE [LARGE SCALE GENOMIC DNA]</scope>
</reference>
<protein>
    <submittedName>
        <fullName evidence="2">Uncharacterized protein</fullName>
    </submittedName>
</protein>
<name>E4Z1P2_OIKDI</name>
<keyword evidence="1" id="KW-0472">Membrane</keyword>
<proteinExistence type="predicted"/>
<dbReference type="EMBL" id="FN656535">
    <property type="protein sequence ID" value="CBY41620.1"/>
    <property type="molecule type" value="Genomic_DNA"/>
</dbReference>
<sequence length="68" mass="7885">VVLGAMVLTPYETLGGIILTLTGLPIYFIFVQPRGKLLEWKQNMQPRYENFSRFIQKLMVVVPETKEE</sequence>
<organism evidence="2">
    <name type="scientific">Oikopleura dioica</name>
    <name type="common">Tunicate</name>
    <dbReference type="NCBI Taxonomy" id="34765"/>
    <lineage>
        <taxon>Eukaryota</taxon>
        <taxon>Metazoa</taxon>
        <taxon>Chordata</taxon>
        <taxon>Tunicata</taxon>
        <taxon>Appendicularia</taxon>
        <taxon>Copelata</taxon>
        <taxon>Oikopleuridae</taxon>
        <taxon>Oikopleura</taxon>
    </lineage>
</organism>
<dbReference type="Proteomes" id="UP000011014">
    <property type="component" value="Unassembled WGS sequence"/>
</dbReference>
<keyword evidence="1" id="KW-1133">Transmembrane helix</keyword>
<gene>
    <name evidence="2" type="ORF">GSOID_T00023703001</name>
</gene>
<dbReference type="AlphaFoldDB" id="E4Z1P2"/>
<evidence type="ECO:0000313" key="2">
    <source>
        <dbReference type="EMBL" id="CBY41620.1"/>
    </source>
</evidence>
<evidence type="ECO:0000256" key="1">
    <source>
        <dbReference type="SAM" id="Phobius"/>
    </source>
</evidence>
<accession>E4Z1P2</accession>